<keyword evidence="2" id="KW-1185">Reference proteome</keyword>
<dbReference type="Proteomes" id="UP000600220">
    <property type="component" value="Unassembled WGS sequence"/>
</dbReference>
<name>A0A8H9ETN5_STAPS</name>
<gene>
    <name evidence="1" type="ORF">EGV54_05030</name>
</gene>
<proteinExistence type="predicted"/>
<sequence length="64" mass="7607">MNNKIVKVAFKNGKTKRFRNVSVAHTDINYSMFEFEHKNKATTYLLRNDIQYIKFGKDVEVEVH</sequence>
<evidence type="ECO:0000313" key="1">
    <source>
        <dbReference type="EMBL" id="EGQ4384456.1"/>
    </source>
</evidence>
<protein>
    <submittedName>
        <fullName evidence="1">Uncharacterized protein</fullName>
    </submittedName>
</protein>
<evidence type="ECO:0000313" key="2">
    <source>
        <dbReference type="Proteomes" id="UP000600220"/>
    </source>
</evidence>
<dbReference type="AlphaFoldDB" id="A0A8H9ETN5"/>
<organism evidence="1 2">
    <name type="scientific">Staphylococcus pseudintermedius</name>
    <dbReference type="NCBI Taxonomy" id="283734"/>
    <lineage>
        <taxon>Bacteria</taxon>
        <taxon>Bacillati</taxon>
        <taxon>Bacillota</taxon>
        <taxon>Bacilli</taxon>
        <taxon>Bacillales</taxon>
        <taxon>Staphylococcaceae</taxon>
        <taxon>Staphylococcus</taxon>
        <taxon>Staphylococcus intermedius group</taxon>
    </lineage>
</organism>
<comment type="caution">
    <text evidence="1">The sequence shown here is derived from an EMBL/GenBank/DDBJ whole genome shotgun (WGS) entry which is preliminary data.</text>
</comment>
<reference evidence="1 2" key="1">
    <citation type="submission" date="2018-11" db="EMBL/GenBank/DDBJ databases">
        <authorList>
            <consortium name="Veterinary Laboratory Investigation and Response Network"/>
        </authorList>
    </citation>
    <scope>NUCLEOTIDE SEQUENCE [LARGE SCALE GENOMIC DNA]</scope>
    <source>
        <strain evidence="1 2">SPSE-18-VL-LA-PA-Ryan-0021</strain>
    </source>
</reference>
<accession>A0A8H9ETN5</accession>
<dbReference type="RefSeq" id="WP_100040142.1">
    <property type="nucleotide sequence ID" value="NZ_CP120056.1"/>
</dbReference>
<dbReference type="EMBL" id="AAXKXX010000004">
    <property type="protein sequence ID" value="EGQ4384456.1"/>
    <property type="molecule type" value="Genomic_DNA"/>
</dbReference>